<comment type="caution">
    <text evidence="2">The sequence shown here is derived from an EMBL/GenBank/DDBJ whole genome shotgun (WGS) entry which is preliminary data.</text>
</comment>
<accession>A0ABD0J0D8</accession>
<dbReference type="Proteomes" id="UP001519460">
    <property type="component" value="Unassembled WGS sequence"/>
</dbReference>
<dbReference type="AlphaFoldDB" id="A0ABD0J0D8"/>
<dbReference type="EMBL" id="JACVVK020000798">
    <property type="protein sequence ID" value="KAK7445053.1"/>
    <property type="molecule type" value="Genomic_DNA"/>
</dbReference>
<reference evidence="2 3" key="1">
    <citation type="journal article" date="2023" name="Sci. Data">
        <title>Genome assembly of the Korean intertidal mud-creeper Batillaria attramentaria.</title>
        <authorList>
            <person name="Patra A.K."/>
            <person name="Ho P.T."/>
            <person name="Jun S."/>
            <person name="Lee S.J."/>
            <person name="Kim Y."/>
            <person name="Won Y.J."/>
        </authorList>
    </citation>
    <scope>NUCLEOTIDE SEQUENCE [LARGE SCALE GENOMIC DNA]</scope>
    <source>
        <strain evidence="2">Wonlab-2016</strain>
    </source>
</reference>
<keyword evidence="3" id="KW-1185">Reference proteome</keyword>
<protein>
    <submittedName>
        <fullName evidence="2">Uncharacterized protein</fullName>
    </submittedName>
</protein>
<proteinExistence type="predicted"/>
<name>A0ABD0J0D8_9CAEN</name>
<evidence type="ECO:0000313" key="2">
    <source>
        <dbReference type="EMBL" id="KAK7445053.1"/>
    </source>
</evidence>
<evidence type="ECO:0000256" key="1">
    <source>
        <dbReference type="SAM" id="MobiDB-lite"/>
    </source>
</evidence>
<evidence type="ECO:0000313" key="3">
    <source>
        <dbReference type="Proteomes" id="UP001519460"/>
    </source>
</evidence>
<organism evidence="2 3">
    <name type="scientific">Batillaria attramentaria</name>
    <dbReference type="NCBI Taxonomy" id="370345"/>
    <lineage>
        <taxon>Eukaryota</taxon>
        <taxon>Metazoa</taxon>
        <taxon>Spiralia</taxon>
        <taxon>Lophotrochozoa</taxon>
        <taxon>Mollusca</taxon>
        <taxon>Gastropoda</taxon>
        <taxon>Caenogastropoda</taxon>
        <taxon>Sorbeoconcha</taxon>
        <taxon>Cerithioidea</taxon>
        <taxon>Batillariidae</taxon>
        <taxon>Batillaria</taxon>
    </lineage>
</organism>
<gene>
    <name evidence="2" type="ORF">BaRGS_00040372</name>
</gene>
<sequence>MSYSKSIRCLCRRQILIRRTWGEKNKFSSTVEKIKQGVCTHFDLDGNGGKKKSSKRRSALDPNAYSTKPPRHSPPTLVWRCSGGCSCGRGPLVATCAVNYSSAFRFSITAAPVRQSDLDRPSVSPAL</sequence>
<feature type="region of interest" description="Disordered" evidence="1">
    <location>
        <begin position="44"/>
        <end position="73"/>
    </location>
</feature>